<accession>A0ACC1T2W6</accession>
<reference evidence="1" key="1">
    <citation type="submission" date="2022-07" db="EMBL/GenBank/DDBJ databases">
        <title>Genome Sequence of Phlebia brevispora.</title>
        <authorList>
            <person name="Buettner E."/>
        </authorList>
    </citation>
    <scope>NUCLEOTIDE SEQUENCE</scope>
    <source>
        <strain evidence="1">MPL23</strain>
    </source>
</reference>
<organism evidence="1 2">
    <name type="scientific">Phlebia brevispora</name>
    <dbReference type="NCBI Taxonomy" id="194682"/>
    <lineage>
        <taxon>Eukaryota</taxon>
        <taxon>Fungi</taxon>
        <taxon>Dikarya</taxon>
        <taxon>Basidiomycota</taxon>
        <taxon>Agaricomycotina</taxon>
        <taxon>Agaricomycetes</taxon>
        <taxon>Polyporales</taxon>
        <taxon>Meruliaceae</taxon>
        <taxon>Phlebia</taxon>
    </lineage>
</organism>
<dbReference type="Proteomes" id="UP001148662">
    <property type="component" value="Unassembled WGS sequence"/>
</dbReference>
<dbReference type="EMBL" id="JANHOG010000793">
    <property type="protein sequence ID" value="KAJ3551498.1"/>
    <property type="molecule type" value="Genomic_DNA"/>
</dbReference>
<keyword evidence="2" id="KW-1185">Reference proteome</keyword>
<comment type="caution">
    <text evidence="1">The sequence shown here is derived from an EMBL/GenBank/DDBJ whole genome shotgun (WGS) entry which is preliminary data.</text>
</comment>
<proteinExistence type="predicted"/>
<sequence>MTSLSTRPPIPPTSSVSQFESDLFSNHCANIVLTLACYEYLFELRHEYECWQRKWTGTTWLFRANRYILLVVSVIGVVPYTPEVRDDTRGLSLPLALTDQRTIILLADVSDSISHVPSSRESDMHNRCTNSGLQIFLHIVVPLPLAIAAAFSALRVFALLNRNYIVGGVVLALGLVPAVVNGYLSSKAYYYYVDDPVLGASCFGNLSLSNFYITRLSRDRRGCRRYRGDYDLDKDIPSFEYSLNVGHAQQLLGSMYFVAMLMCTLAQLLVSTVRAFANAEPLVLILRIMPSILISRFFIHLRKVSNVTSWATDDVMQLGSSGSGLEFRAPPVTFDTTIGLMDGLLDRATGKGLEDGTPRGESRVMDKSQDVIYIYAGR</sequence>
<name>A0ACC1T2W6_9APHY</name>
<evidence type="ECO:0000313" key="1">
    <source>
        <dbReference type="EMBL" id="KAJ3551498.1"/>
    </source>
</evidence>
<gene>
    <name evidence="1" type="ORF">NM688_g4668</name>
</gene>
<evidence type="ECO:0000313" key="2">
    <source>
        <dbReference type="Proteomes" id="UP001148662"/>
    </source>
</evidence>
<protein>
    <submittedName>
        <fullName evidence="1">Uncharacterized protein</fullName>
    </submittedName>
</protein>